<evidence type="ECO:0000256" key="2">
    <source>
        <dbReference type="PIRSR" id="PIRSR640198-2"/>
    </source>
</evidence>
<feature type="active site" evidence="1">
    <location>
        <position position="207"/>
    </location>
</feature>
<dbReference type="InterPro" id="IPR036597">
    <property type="entry name" value="Fido-like_dom_sf"/>
</dbReference>
<dbReference type="Pfam" id="PF02661">
    <property type="entry name" value="Fic"/>
    <property type="match status" value="1"/>
</dbReference>
<dbReference type="InterPro" id="IPR003812">
    <property type="entry name" value="Fido"/>
</dbReference>
<proteinExistence type="predicted"/>
<dbReference type="PANTHER" id="PTHR13504:SF38">
    <property type="entry name" value="FIDO DOMAIN-CONTAINING PROTEIN"/>
    <property type="match status" value="1"/>
</dbReference>
<evidence type="ECO:0000313" key="4">
    <source>
        <dbReference type="EMBL" id="ARU52177.1"/>
    </source>
</evidence>
<organism evidence="4 5">
    <name type="scientific">Cellulosimicrobium cellulans</name>
    <name type="common">Arthrobacter luteus</name>
    <dbReference type="NCBI Taxonomy" id="1710"/>
    <lineage>
        <taxon>Bacteria</taxon>
        <taxon>Bacillati</taxon>
        <taxon>Actinomycetota</taxon>
        <taxon>Actinomycetes</taxon>
        <taxon>Micrococcales</taxon>
        <taxon>Promicromonosporaceae</taxon>
        <taxon>Cellulosimicrobium</taxon>
    </lineage>
</organism>
<keyword evidence="2" id="KW-0067">ATP-binding</keyword>
<feature type="domain" description="Fido" evidence="3">
    <location>
        <begin position="132"/>
        <end position="269"/>
    </location>
</feature>
<dbReference type="Proteomes" id="UP000196228">
    <property type="component" value="Chromosome"/>
</dbReference>
<dbReference type="PROSITE" id="PS51459">
    <property type="entry name" value="FIDO"/>
    <property type="match status" value="1"/>
</dbReference>
<feature type="binding site" evidence="2">
    <location>
        <begin position="211"/>
        <end position="218"/>
    </location>
    <ligand>
        <name>ATP</name>
        <dbReference type="ChEBI" id="CHEBI:30616"/>
    </ligand>
</feature>
<evidence type="ECO:0000313" key="5">
    <source>
        <dbReference type="Proteomes" id="UP000196228"/>
    </source>
</evidence>
<keyword evidence="2" id="KW-0547">Nucleotide-binding</keyword>
<dbReference type="KEGG" id="cceu:CBR64_12620"/>
<dbReference type="EMBL" id="CP021383">
    <property type="protein sequence ID" value="ARU52177.1"/>
    <property type="molecule type" value="Genomic_DNA"/>
</dbReference>
<dbReference type="AlphaFoldDB" id="A0A1Y0HVH9"/>
<gene>
    <name evidence="4" type="ORF">CBR64_12620</name>
</gene>
<sequence>MDTEAALAGTPYLIATDEPSSARLSSLRIESERVRQQAQRANERIRSEAAALLEPYLRATRTELVAESNVMEHMQWTTAEVRETILRNRELLDGPTRTLVESVRSDPRVYEVLGLYRAHELAEDWTSIDRAPLASEVRSLHALILGAVRGSGEYKKFTNAISGTSHRTADPQDVARVVIEMCDWWRGGTDDPLLTATVVHAWLAHIHPFDDGNGRTARVLANLELARHSYPPLVLRPGADRGQYYDALAASDEGDILPLYELFVHVIRRQVRLMVRPNYVLDLIEDKFLASGDDRYRYWSDTLAGFTERMSASVDSYRAEFRVKSLLDDPRSFQLLCDRDPAGNGWYATIGLPGTDAEWLLWFGYKSAEMEALDGEGRTYPSIFVSRRDRRPDALHPYSQTFDRSLLDIPVPDEIGLLPMVAKPVGLRWEFRLEDYALADGAERLASALCAAL</sequence>
<evidence type="ECO:0000259" key="3">
    <source>
        <dbReference type="PROSITE" id="PS51459"/>
    </source>
</evidence>
<evidence type="ECO:0000256" key="1">
    <source>
        <dbReference type="PIRSR" id="PIRSR640198-1"/>
    </source>
</evidence>
<feature type="binding site" evidence="2">
    <location>
        <begin position="244"/>
        <end position="245"/>
    </location>
    <ligand>
        <name>ATP</name>
        <dbReference type="ChEBI" id="CHEBI:30616"/>
    </ligand>
</feature>
<name>A0A1Y0HVH9_CELCE</name>
<reference evidence="4 5" key="1">
    <citation type="submission" date="2017-05" db="EMBL/GenBank/DDBJ databases">
        <authorList>
            <person name="Song R."/>
            <person name="Chenine A.L."/>
            <person name="Ruprecht R.M."/>
        </authorList>
    </citation>
    <scope>NUCLEOTIDE SEQUENCE [LARGE SCALE GENOMIC DNA]</scope>
    <source>
        <strain evidence="4 5">PSBB019</strain>
    </source>
</reference>
<accession>A0A1Y0HVH9</accession>
<protein>
    <recommendedName>
        <fullName evidence="3">Fido domain-containing protein</fullName>
    </recommendedName>
</protein>
<dbReference type="InterPro" id="IPR040198">
    <property type="entry name" value="Fido_containing"/>
</dbReference>
<dbReference type="SUPFAM" id="SSF140931">
    <property type="entry name" value="Fic-like"/>
    <property type="match status" value="1"/>
</dbReference>
<dbReference type="PANTHER" id="PTHR13504">
    <property type="entry name" value="FIDO DOMAIN-CONTAINING PROTEIN DDB_G0283145"/>
    <property type="match status" value="1"/>
</dbReference>
<dbReference type="GO" id="GO:0005524">
    <property type="term" value="F:ATP binding"/>
    <property type="evidence" value="ECO:0007669"/>
    <property type="project" value="UniProtKB-KW"/>
</dbReference>
<dbReference type="Gene3D" id="1.10.3290.10">
    <property type="entry name" value="Fido-like domain"/>
    <property type="match status" value="1"/>
</dbReference>